<dbReference type="AlphaFoldDB" id="A0A8S1C9S5"/>
<name>A0A8S1C9S5_9INSE</name>
<evidence type="ECO:0000256" key="1">
    <source>
        <dbReference type="SAM" id="SignalP"/>
    </source>
</evidence>
<comment type="caution">
    <text evidence="2">The sequence shown here is derived from an EMBL/GenBank/DDBJ whole genome shotgun (WGS) entry which is preliminary data.</text>
</comment>
<proteinExistence type="predicted"/>
<protein>
    <submittedName>
        <fullName evidence="2">Uncharacterized protein</fullName>
    </submittedName>
</protein>
<keyword evidence="1" id="KW-0732">Signal</keyword>
<feature type="chain" id="PRO_5035908846" evidence="1">
    <location>
        <begin position="17"/>
        <end position="121"/>
    </location>
</feature>
<keyword evidence="3" id="KW-1185">Reference proteome</keyword>
<feature type="signal peptide" evidence="1">
    <location>
        <begin position="1"/>
        <end position="16"/>
    </location>
</feature>
<dbReference type="EMBL" id="CADEPI010000017">
    <property type="protein sequence ID" value="CAB3364784.1"/>
    <property type="molecule type" value="Genomic_DNA"/>
</dbReference>
<dbReference type="Proteomes" id="UP000494165">
    <property type="component" value="Unassembled WGS sequence"/>
</dbReference>
<evidence type="ECO:0000313" key="3">
    <source>
        <dbReference type="Proteomes" id="UP000494165"/>
    </source>
</evidence>
<reference evidence="2 3" key="1">
    <citation type="submission" date="2020-04" db="EMBL/GenBank/DDBJ databases">
        <authorList>
            <person name="Alioto T."/>
            <person name="Alioto T."/>
            <person name="Gomez Garrido J."/>
        </authorList>
    </citation>
    <scope>NUCLEOTIDE SEQUENCE [LARGE SCALE GENOMIC DNA]</scope>
</reference>
<evidence type="ECO:0000313" key="2">
    <source>
        <dbReference type="EMBL" id="CAB3364784.1"/>
    </source>
</evidence>
<sequence length="121" mass="12460">MNTLVVLSALLACAAAAPGALLGAPLLPKVNVAPAEVTVVKHQVPVVQHEYVQRDVPVPYPVIRHEVVQPAPLAVPVAAAPSYIAAPAAYATQHLSYAASPLAYAASPLAYAANPAIVRAW</sequence>
<accession>A0A8S1C9S5</accession>
<organism evidence="2 3">
    <name type="scientific">Cloeon dipterum</name>
    <dbReference type="NCBI Taxonomy" id="197152"/>
    <lineage>
        <taxon>Eukaryota</taxon>
        <taxon>Metazoa</taxon>
        <taxon>Ecdysozoa</taxon>
        <taxon>Arthropoda</taxon>
        <taxon>Hexapoda</taxon>
        <taxon>Insecta</taxon>
        <taxon>Pterygota</taxon>
        <taxon>Palaeoptera</taxon>
        <taxon>Ephemeroptera</taxon>
        <taxon>Pisciforma</taxon>
        <taxon>Baetidae</taxon>
        <taxon>Cloeon</taxon>
    </lineage>
</organism>
<gene>
    <name evidence="2" type="ORF">CLODIP_2_CD03600</name>
</gene>